<name>A0A0B8T543_9SPHI</name>
<proteinExistence type="predicted"/>
<dbReference type="AlphaFoldDB" id="A0A0B8T543"/>
<reference evidence="2 3" key="2">
    <citation type="journal article" date="2015" name="PLoS ONE">
        <title>Whole-Genome Optical Mapping and Finished Genome Sequence of Sphingobacterium deserti sp. nov., a New Species Isolated from the Western Desert of China.</title>
        <authorList>
            <person name="Teng C."/>
            <person name="Zhou Z."/>
            <person name="Molnar I."/>
            <person name="Li X."/>
            <person name="Tang R."/>
            <person name="Chen M."/>
            <person name="Wang L."/>
            <person name="Su S."/>
            <person name="Zhang W."/>
            <person name="Lin M."/>
        </authorList>
    </citation>
    <scope>NUCLEOTIDE SEQUENCE [LARGE SCALE GENOMIC DNA]</scope>
    <source>
        <strain evidence="3">ACCC05744</strain>
    </source>
</reference>
<dbReference type="PATRIC" id="fig|1229276.3.peg.3696"/>
<evidence type="ECO:0000313" key="2">
    <source>
        <dbReference type="EMBL" id="KGE12539.1"/>
    </source>
</evidence>
<protein>
    <submittedName>
        <fullName evidence="2">Uncharacterized protein</fullName>
    </submittedName>
</protein>
<accession>A0A0B8T543</accession>
<dbReference type="Proteomes" id="UP000031802">
    <property type="component" value="Unassembled WGS sequence"/>
</dbReference>
<feature type="region of interest" description="Disordered" evidence="1">
    <location>
        <begin position="33"/>
        <end position="109"/>
    </location>
</feature>
<feature type="compositionally biased region" description="Basic and acidic residues" evidence="1">
    <location>
        <begin position="46"/>
        <end position="64"/>
    </location>
</feature>
<keyword evidence="3" id="KW-1185">Reference proteome</keyword>
<organism evidence="2 3">
    <name type="scientific">Sphingobacterium deserti</name>
    <dbReference type="NCBI Taxonomy" id="1229276"/>
    <lineage>
        <taxon>Bacteria</taxon>
        <taxon>Pseudomonadati</taxon>
        <taxon>Bacteroidota</taxon>
        <taxon>Sphingobacteriia</taxon>
        <taxon>Sphingobacteriales</taxon>
        <taxon>Sphingobacteriaceae</taxon>
        <taxon>Sphingobacterium</taxon>
    </lineage>
</organism>
<feature type="compositionally biased region" description="Acidic residues" evidence="1">
    <location>
        <begin position="65"/>
        <end position="79"/>
    </location>
</feature>
<dbReference type="EMBL" id="JJMU01000066">
    <property type="protein sequence ID" value="KGE12539.1"/>
    <property type="molecule type" value="Genomic_DNA"/>
</dbReference>
<reference evidence="3" key="1">
    <citation type="submission" date="2014-04" db="EMBL/GenBank/DDBJ databases">
        <title>Whole-Genome optical mapping and complete genome sequence of Sphingobacterium deserti sp. nov., a new spaces isolated from desert in the west of China.</title>
        <authorList>
            <person name="Teng C."/>
            <person name="Zhou Z."/>
            <person name="Li X."/>
            <person name="Chen M."/>
            <person name="Lin M."/>
            <person name="Wang L."/>
            <person name="Su S."/>
            <person name="Zhang C."/>
            <person name="Zhang W."/>
        </authorList>
    </citation>
    <scope>NUCLEOTIDE SEQUENCE [LARGE SCALE GENOMIC DNA]</scope>
    <source>
        <strain evidence="3">ACCC05744</strain>
    </source>
</reference>
<evidence type="ECO:0000313" key="3">
    <source>
        <dbReference type="Proteomes" id="UP000031802"/>
    </source>
</evidence>
<gene>
    <name evidence="2" type="ORF">DI53_3579</name>
</gene>
<evidence type="ECO:0000256" key="1">
    <source>
        <dbReference type="SAM" id="MobiDB-lite"/>
    </source>
</evidence>
<sequence>MTNYHFSTDIKTNPLSLLGVETFALDLLSTVSNLSGDYDGTSAPPNREREAPDMDPEIPDKPEIDEIEENEPMEQPDIDPLERPEPDIDEIEHDEAEPEINNRRVGNSN</sequence>
<comment type="caution">
    <text evidence="2">The sequence shown here is derived from an EMBL/GenBank/DDBJ whole genome shotgun (WGS) entry which is preliminary data.</text>
</comment>
<dbReference type="RefSeq" id="WP_037502913.1">
    <property type="nucleotide sequence ID" value="NZ_JJMU01000066.1"/>
</dbReference>
<feature type="compositionally biased region" description="Acidic residues" evidence="1">
    <location>
        <begin position="87"/>
        <end position="98"/>
    </location>
</feature>